<evidence type="ECO:0000256" key="8">
    <source>
        <dbReference type="PROSITE-ProRule" id="PRU00169"/>
    </source>
</evidence>
<evidence type="ECO:0000256" key="6">
    <source>
        <dbReference type="ARBA" id="ARBA00023159"/>
    </source>
</evidence>
<keyword evidence="2" id="KW-0067">ATP-binding</keyword>
<dbReference type="InterPro" id="IPR025943">
    <property type="entry name" value="Sigma_54_int_dom_ATP-bd_2"/>
</dbReference>
<keyword evidence="4" id="KW-0805">Transcription regulation</keyword>
<dbReference type="GO" id="GO:0006355">
    <property type="term" value="P:regulation of DNA-templated transcription"/>
    <property type="evidence" value="ECO:0007669"/>
    <property type="project" value="InterPro"/>
</dbReference>
<feature type="domain" description="Response regulatory" evidence="11">
    <location>
        <begin position="14"/>
        <end position="127"/>
    </location>
</feature>
<feature type="domain" description="Sigma-54 factor interaction" evidence="10">
    <location>
        <begin position="150"/>
        <end position="379"/>
    </location>
</feature>
<dbReference type="SUPFAM" id="SSF52172">
    <property type="entry name" value="CheY-like"/>
    <property type="match status" value="1"/>
</dbReference>
<name>A0A4D7B7W9_9HYPH</name>
<sequence>MGSQEPESQSCSRSVLVVDADPTSRRILAQSLKGVALTTEAADSDQALAAFDRMTPAAVIACLDKGEAASPDVIEALRYGGYEGPIIAVSARGSLSVAVEAMRAGACDMLIKPIAPAEMVRRLMSQLGPQARSPAQADRPDEASQDFEGFIGKSPAMLAVYDQIRRIAPSRAPVFVTGESGTGKEVTAQAIHRRSGRPANRFIALNCGAIPKDLIESEIFGHVKGAFTGAIDDRVGAAELADGGTLFLDEICEMDLALQTKLLRFIQTGEVRRVGDTRMRRVDVRFVCATNRDPLAQVVAGRFREDLYYRLCVLPLHLPPLRQRGEDVMMLARAFLVRFAAEEGRHFDGFDPAAAQIVAGFGWPGNVRQLQNVIRRLVVMHDGNQVSAPMLPLALAHGSAEIRPDEPPVAADPAQVPAVEPFSVQERRIIEEALAAFDGNLSRAAAALEISPSTIYRKRESWAKDGETADQPMPEPARLHA</sequence>
<accession>A0A4D7B7W9</accession>
<dbReference type="PROSITE" id="PS00688">
    <property type="entry name" value="SIGMA54_INTERACT_3"/>
    <property type="match status" value="1"/>
</dbReference>
<dbReference type="Gene3D" id="1.10.10.60">
    <property type="entry name" value="Homeodomain-like"/>
    <property type="match status" value="1"/>
</dbReference>
<dbReference type="EMBL" id="CP039690">
    <property type="protein sequence ID" value="QCI65726.1"/>
    <property type="molecule type" value="Genomic_DNA"/>
</dbReference>
<evidence type="ECO:0000256" key="5">
    <source>
        <dbReference type="ARBA" id="ARBA00023125"/>
    </source>
</evidence>
<dbReference type="PANTHER" id="PTHR32071">
    <property type="entry name" value="TRANSCRIPTIONAL REGULATORY PROTEIN"/>
    <property type="match status" value="1"/>
</dbReference>
<keyword evidence="13" id="KW-1185">Reference proteome</keyword>
<dbReference type="GO" id="GO:0000160">
    <property type="term" value="P:phosphorelay signal transduction system"/>
    <property type="evidence" value="ECO:0007669"/>
    <property type="project" value="UniProtKB-KW"/>
</dbReference>
<organism evidence="12 13">
    <name type="scientific">Phreatobacter stygius</name>
    <dbReference type="NCBI Taxonomy" id="1940610"/>
    <lineage>
        <taxon>Bacteria</taxon>
        <taxon>Pseudomonadati</taxon>
        <taxon>Pseudomonadota</taxon>
        <taxon>Alphaproteobacteria</taxon>
        <taxon>Hyphomicrobiales</taxon>
        <taxon>Phreatobacteraceae</taxon>
        <taxon>Phreatobacter</taxon>
    </lineage>
</organism>
<evidence type="ECO:0000256" key="2">
    <source>
        <dbReference type="ARBA" id="ARBA00022840"/>
    </source>
</evidence>
<evidence type="ECO:0000256" key="4">
    <source>
        <dbReference type="ARBA" id="ARBA00023015"/>
    </source>
</evidence>
<keyword evidence="1" id="KW-0547">Nucleotide-binding</keyword>
<dbReference type="InterPro" id="IPR003593">
    <property type="entry name" value="AAA+_ATPase"/>
</dbReference>
<dbReference type="PROSITE" id="PS50110">
    <property type="entry name" value="RESPONSE_REGULATORY"/>
    <property type="match status" value="1"/>
</dbReference>
<dbReference type="SMART" id="SM00382">
    <property type="entry name" value="AAA"/>
    <property type="match status" value="1"/>
</dbReference>
<dbReference type="Pfam" id="PF00072">
    <property type="entry name" value="Response_reg"/>
    <property type="match status" value="1"/>
</dbReference>
<dbReference type="Gene3D" id="3.40.50.2300">
    <property type="match status" value="1"/>
</dbReference>
<dbReference type="SUPFAM" id="SSF52540">
    <property type="entry name" value="P-loop containing nucleoside triphosphate hydrolases"/>
    <property type="match status" value="1"/>
</dbReference>
<dbReference type="Pfam" id="PF00158">
    <property type="entry name" value="Sigma54_activat"/>
    <property type="match status" value="1"/>
</dbReference>
<dbReference type="GO" id="GO:0043565">
    <property type="term" value="F:sequence-specific DNA binding"/>
    <property type="evidence" value="ECO:0007669"/>
    <property type="project" value="InterPro"/>
</dbReference>
<keyword evidence="3" id="KW-0902">Two-component regulatory system</keyword>
<dbReference type="RefSeq" id="WP_136961172.1">
    <property type="nucleotide sequence ID" value="NZ_CP039690.1"/>
</dbReference>
<dbReference type="CDD" id="cd00009">
    <property type="entry name" value="AAA"/>
    <property type="match status" value="1"/>
</dbReference>
<evidence type="ECO:0000259" key="11">
    <source>
        <dbReference type="PROSITE" id="PS50110"/>
    </source>
</evidence>
<dbReference type="InterPro" id="IPR011006">
    <property type="entry name" value="CheY-like_superfamily"/>
</dbReference>
<dbReference type="Proteomes" id="UP000298781">
    <property type="component" value="Chromosome"/>
</dbReference>
<dbReference type="SUPFAM" id="SSF46689">
    <property type="entry name" value="Homeodomain-like"/>
    <property type="match status" value="1"/>
</dbReference>
<dbReference type="OrthoDB" id="9761019at2"/>
<dbReference type="Pfam" id="PF25601">
    <property type="entry name" value="AAA_lid_14"/>
    <property type="match status" value="1"/>
</dbReference>
<dbReference type="PANTHER" id="PTHR32071:SF117">
    <property type="entry name" value="PTS-DEPENDENT DIHYDROXYACETONE KINASE OPERON REGULATORY PROTEIN-RELATED"/>
    <property type="match status" value="1"/>
</dbReference>
<keyword evidence="5" id="KW-0238">DNA-binding</keyword>
<dbReference type="Gene3D" id="1.10.8.60">
    <property type="match status" value="1"/>
</dbReference>
<evidence type="ECO:0000256" key="1">
    <source>
        <dbReference type="ARBA" id="ARBA00022741"/>
    </source>
</evidence>
<dbReference type="InterPro" id="IPR002197">
    <property type="entry name" value="HTH_Fis"/>
</dbReference>
<dbReference type="AlphaFoldDB" id="A0A4D7B7W9"/>
<dbReference type="InterPro" id="IPR002078">
    <property type="entry name" value="Sigma_54_int"/>
</dbReference>
<protein>
    <submittedName>
        <fullName evidence="12">Sigma-54-dependent Fis family transcriptional regulator</fullName>
    </submittedName>
</protein>
<dbReference type="PROSITE" id="PS00676">
    <property type="entry name" value="SIGMA54_INTERACT_2"/>
    <property type="match status" value="1"/>
</dbReference>
<dbReference type="KEGG" id="pstg:E8M01_16815"/>
<evidence type="ECO:0000313" key="12">
    <source>
        <dbReference type="EMBL" id="QCI65726.1"/>
    </source>
</evidence>
<evidence type="ECO:0000259" key="10">
    <source>
        <dbReference type="PROSITE" id="PS50045"/>
    </source>
</evidence>
<dbReference type="Gene3D" id="3.40.50.300">
    <property type="entry name" value="P-loop containing nucleotide triphosphate hydrolases"/>
    <property type="match status" value="1"/>
</dbReference>
<gene>
    <name evidence="12" type="ORF">E8M01_16815</name>
</gene>
<dbReference type="InterPro" id="IPR058031">
    <property type="entry name" value="AAA_lid_NorR"/>
</dbReference>
<keyword evidence="6" id="KW-0010">Activator</keyword>
<dbReference type="PROSITE" id="PS50045">
    <property type="entry name" value="SIGMA54_INTERACT_4"/>
    <property type="match status" value="1"/>
</dbReference>
<reference evidence="12 13" key="1">
    <citation type="submission" date="2019-04" db="EMBL/GenBank/DDBJ databases">
        <title>Phreatobacter aquaticus sp. nov.</title>
        <authorList>
            <person name="Choi A."/>
        </authorList>
    </citation>
    <scope>NUCLEOTIDE SEQUENCE [LARGE SCALE GENOMIC DNA]</scope>
    <source>
        <strain evidence="12 13">KCTC 52518</strain>
    </source>
</reference>
<evidence type="ECO:0000256" key="9">
    <source>
        <dbReference type="SAM" id="MobiDB-lite"/>
    </source>
</evidence>
<dbReference type="InterPro" id="IPR025944">
    <property type="entry name" value="Sigma_54_int_dom_CS"/>
</dbReference>
<feature type="region of interest" description="Disordered" evidence="9">
    <location>
        <begin position="459"/>
        <end position="481"/>
    </location>
</feature>
<dbReference type="InterPro" id="IPR027417">
    <property type="entry name" value="P-loop_NTPase"/>
</dbReference>
<evidence type="ECO:0000256" key="7">
    <source>
        <dbReference type="ARBA" id="ARBA00023163"/>
    </source>
</evidence>
<dbReference type="FunFam" id="3.40.50.300:FF:000006">
    <property type="entry name" value="DNA-binding transcriptional regulator NtrC"/>
    <property type="match status" value="1"/>
</dbReference>
<dbReference type="SMART" id="SM00448">
    <property type="entry name" value="REC"/>
    <property type="match status" value="1"/>
</dbReference>
<dbReference type="GO" id="GO:0005524">
    <property type="term" value="F:ATP binding"/>
    <property type="evidence" value="ECO:0007669"/>
    <property type="project" value="UniProtKB-KW"/>
</dbReference>
<keyword evidence="7" id="KW-0804">Transcription</keyword>
<evidence type="ECO:0000256" key="3">
    <source>
        <dbReference type="ARBA" id="ARBA00023012"/>
    </source>
</evidence>
<evidence type="ECO:0000313" key="13">
    <source>
        <dbReference type="Proteomes" id="UP000298781"/>
    </source>
</evidence>
<dbReference type="InterPro" id="IPR001789">
    <property type="entry name" value="Sig_transdc_resp-reg_receiver"/>
</dbReference>
<dbReference type="InterPro" id="IPR009057">
    <property type="entry name" value="Homeodomain-like_sf"/>
</dbReference>
<dbReference type="Pfam" id="PF02954">
    <property type="entry name" value="HTH_8"/>
    <property type="match status" value="1"/>
</dbReference>
<proteinExistence type="predicted"/>
<comment type="caution">
    <text evidence="8">Lacks conserved residue(s) required for the propagation of feature annotation.</text>
</comment>